<dbReference type="PANTHER" id="PTHR11092">
    <property type="entry name" value="SUGAR NUCLEOTIDE EPIMERASE RELATED"/>
    <property type="match status" value="1"/>
</dbReference>
<proteinExistence type="predicted"/>
<sequence length="320" mass="35935">MTVAVIAGASGFIGTALREALEDEGYEVRTIGRSGPARWGDAAAIRDAVTGAELVVNLAGKSVNCRYTDDNRDEILRSRVDTTRELREAIAASPQPPRVWFNASTGTIYRDATDRPQGEDDGEIGWGFSCDVARNWERAFFDGELPGTRRIALRITIVLGDGPATAIFLRLGRLGLGGPQFDGWWFRHRRYRGIGPDPSRDGFATLRTRGRQKFSWIHIDDVIGAIRFLRDRDDIEGPINLATPEATDNRGLMAAVRRAVRAPFGIPAWRFMIEPAMWAMRTESELVFKSRWVAPRRLLDAGYRFRRTDLDEVLRELASR</sequence>
<dbReference type="InterPro" id="IPR036291">
    <property type="entry name" value="NAD(P)-bd_dom_sf"/>
</dbReference>
<dbReference type="InterPro" id="IPR013549">
    <property type="entry name" value="DUF1731"/>
</dbReference>
<evidence type="ECO:0000313" key="2">
    <source>
        <dbReference type="Proteomes" id="UP000093355"/>
    </source>
</evidence>
<dbReference type="SUPFAM" id="SSF51735">
    <property type="entry name" value="NAD(P)-binding Rossmann-fold domains"/>
    <property type="match status" value="1"/>
</dbReference>
<keyword evidence="2" id="KW-1185">Reference proteome</keyword>
<dbReference type="Gene3D" id="3.40.50.720">
    <property type="entry name" value="NAD(P)-binding Rossmann-like Domain"/>
    <property type="match status" value="1"/>
</dbReference>
<dbReference type="Pfam" id="PF08338">
    <property type="entry name" value="DUF1731"/>
    <property type="match status" value="1"/>
</dbReference>
<dbReference type="OrthoDB" id="9801773at2"/>
<dbReference type="Proteomes" id="UP000093355">
    <property type="component" value="Unassembled WGS sequence"/>
</dbReference>
<reference evidence="1 2" key="1">
    <citation type="submission" date="2016-05" db="EMBL/GenBank/DDBJ databases">
        <authorList>
            <person name="Lavstsen T."/>
            <person name="Jespersen J.S."/>
        </authorList>
    </citation>
    <scope>NUCLEOTIDE SEQUENCE [LARGE SCALE GENOMIC DNA]</scope>
    <source>
        <strain evidence="1 2">YLB-01</strain>
    </source>
</reference>
<dbReference type="RefSeq" id="WP_067024528.1">
    <property type="nucleotide sequence ID" value="NZ_CP038256.1"/>
</dbReference>
<protein>
    <submittedName>
        <fullName evidence="1">NAD-dependent epimerase</fullName>
    </submittedName>
</protein>
<gene>
    <name evidence="1" type="ORF">A7J15_03450</name>
</gene>
<comment type="caution">
    <text evidence="1">The sequence shown here is derived from an EMBL/GenBank/DDBJ whole genome shotgun (WGS) entry which is preliminary data.</text>
</comment>
<dbReference type="InterPro" id="IPR001509">
    <property type="entry name" value="Epimerase_deHydtase"/>
</dbReference>
<dbReference type="Pfam" id="PF01370">
    <property type="entry name" value="Epimerase"/>
    <property type="match status" value="1"/>
</dbReference>
<evidence type="ECO:0000313" key="1">
    <source>
        <dbReference type="EMBL" id="OCG74606.1"/>
    </source>
</evidence>
<organism evidence="1 2">
    <name type="scientific">Microbacterium sediminis</name>
    <dbReference type="NCBI Taxonomy" id="904291"/>
    <lineage>
        <taxon>Bacteria</taxon>
        <taxon>Bacillati</taxon>
        <taxon>Actinomycetota</taxon>
        <taxon>Actinomycetes</taxon>
        <taxon>Micrococcales</taxon>
        <taxon>Microbacteriaceae</taxon>
        <taxon>Microbacterium</taxon>
    </lineage>
</organism>
<dbReference type="EMBL" id="LXMD01000021">
    <property type="protein sequence ID" value="OCG74606.1"/>
    <property type="molecule type" value="Genomic_DNA"/>
</dbReference>
<name>A0A1B9NDC9_9MICO</name>
<dbReference type="PANTHER" id="PTHR11092:SF0">
    <property type="entry name" value="EPIMERASE FAMILY PROTEIN SDR39U1"/>
    <property type="match status" value="1"/>
</dbReference>
<dbReference type="STRING" id="904291.A7J15_03450"/>
<dbReference type="AlphaFoldDB" id="A0A1B9NDC9"/>
<accession>A0A1B9NDC9</accession>